<keyword evidence="2" id="KW-0328">Glycosyltransferase</keyword>
<reference evidence="4" key="1">
    <citation type="submission" date="2023-10" db="EMBL/GenBank/DDBJ databases">
        <title>Chromosome-level genome of the transformable northern wattle, Acacia crassicarpa.</title>
        <authorList>
            <person name="Massaro I."/>
            <person name="Sinha N.R."/>
            <person name="Poethig S."/>
            <person name="Leichty A.R."/>
        </authorList>
    </citation>
    <scope>NUCLEOTIDE SEQUENCE</scope>
    <source>
        <strain evidence="4">Acra3RX</strain>
        <tissue evidence="4">Leaf</tissue>
    </source>
</reference>
<gene>
    <name evidence="4" type="ORF">QN277_003264</name>
</gene>
<organism evidence="4 5">
    <name type="scientific">Acacia crassicarpa</name>
    <name type="common">northern wattle</name>
    <dbReference type="NCBI Taxonomy" id="499986"/>
    <lineage>
        <taxon>Eukaryota</taxon>
        <taxon>Viridiplantae</taxon>
        <taxon>Streptophyta</taxon>
        <taxon>Embryophyta</taxon>
        <taxon>Tracheophyta</taxon>
        <taxon>Spermatophyta</taxon>
        <taxon>Magnoliopsida</taxon>
        <taxon>eudicotyledons</taxon>
        <taxon>Gunneridae</taxon>
        <taxon>Pentapetalae</taxon>
        <taxon>rosids</taxon>
        <taxon>fabids</taxon>
        <taxon>Fabales</taxon>
        <taxon>Fabaceae</taxon>
        <taxon>Caesalpinioideae</taxon>
        <taxon>mimosoid clade</taxon>
        <taxon>Acacieae</taxon>
        <taxon>Acacia</taxon>
    </lineage>
</organism>
<proteinExistence type="inferred from homology"/>
<evidence type="ECO:0000256" key="3">
    <source>
        <dbReference type="SAM" id="Phobius"/>
    </source>
</evidence>
<keyword evidence="3" id="KW-1133">Transmembrane helix</keyword>
<feature type="transmembrane region" description="Helical" evidence="3">
    <location>
        <begin position="131"/>
        <end position="149"/>
    </location>
</feature>
<protein>
    <submittedName>
        <fullName evidence="4">Uncharacterized protein</fullName>
    </submittedName>
</protein>
<evidence type="ECO:0000313" key="5">
    <source>
        <dbReference type="Proteomes" id="UP001293593"/>
    </source>
</evidence>
<name>A0AAE1IY28_9FABA</name>
<keyword evidence="2" id="KW-0808">Transferase</keyword>
<evidence type="ECO:0000313" key="4">
    <source>
        <dbReference type="EMBL" id="KAK4260106.1"/>
    </source>
</evidence>
<comment type="caution">
    <text evidence="4">The sequence shown here is derived from an EMBL/GenBank/DDBJ whole genome shotgun (WGS) entry which is preliminary data.</text>
</comment>
<dbReference type="Proteomes" id="UP001293593">
    <property type="component" value="Unassembled WGS sequence"/>
</dbReference>
<keyword evidence="3" id="KW-0812">Transmembrane</keyword>
<evidence type="ECO:0000256" key="1">
    <source>
        <dbReference type="ARBA" id="ARBA00009995"/>
    </source>
</evidence>
<dbReference type="Gene3D" id="3.40.50.2000">
    <property type="entry name" value="Glycogen Phosphorylase B"/>
    <property type="match status" value="1"/>
</dbReference>
<accession>A0AAE1IY28</accession>
<dbReference type="EMBL" id="JAWXYG010000010">
    <property type="protein sequence ID" value="KAK4260106.1"/>
    <property type="molecule type" value="Genomic_DNA"/>
</dbReference>
<sequence length="159" mass="17678">MAEADHQLKLVFLPFLSTSHIIPVVGTARIFAIFSVDVTIIAIPANAVICQKSIDRHSSEPTLSNSHSLRWIFLKASKPSMPILLATGVQNLPGNIDLIKDHFEQLFQDYQADCIVTDMFLPWSVETAAKLNIPWLIFLGGTSLMLLMMPSRSTSLTRK</sequence>
<dbReference type="AlphaFoldDB" id="A0AAE1IY28"/>
<dbReference type="PANTHER" id="PTHR48047:SF182">
    <property type="entry name" value="GLYCOSYLTRANSFERASE"/>
    <property type="match status" value="1"/>
</dbReference>
<keyword evidence="5" id="KW-1185">Reference proteome</keyword>
<dbReference type="GO" id="GO:0035251">
    <property type="term" value="F:UDP-glucosyltransferase activity"/>
    <property type="evidence" value="ECO:0007669"/>
    <property type="project" value="TreeGrafter"/>
</dbReference>
<dbReference type="PANTHER" id="PTHR48047">
    <property type="entry name" value="GLYCOSYLTRANSFERASE"/>
    <property type="match status" value="1"/>
</dbReference>
<dbReference type="SUPFAM" id="SSF53756">
    <property type="entry name" value="UDP-Glycosyltransferase/glycogen phosphorylase"/>
    <property type="match status" value="1"/>
</dbReference>
<evidence type="ECO:0000256" key="2">
    <source>
        <dbReference type="ARBA" id="ARBA00022676"/>
    </source>
</evidence>
<comment type="similarity">
    <text evidence="1">Belongs to the UDP-glycosyltransferase family.</text>
</comment>
<keyword evidence="3" id="KW-0472">Membrane</keyword>